<organism evidence="6 7">
    <name type="scientific">Cuniculiplasma divulgatum</name>
    <dbReference type="NCBI Taxonomy" id="1673428"/>
    <lineage>
        <taxon>Archaea</taxon>
        <taxon>Methanobacteriati</taxon>
        <taxon>Thermoplasmatota</taxon>
        <taxon>Thermoplasmata</taxon>
        <taxon>Thermoplasmatales</taxon>
        <taxon>Cuniculiplasmataceae</taxon>
        <taxon>Cuniculiplasma</taxon>
    </lineage>
</organism>
<dbReference type="Pfam" id="PF01040">
    <property type="entry name" value="UbiA"/>
    <property type="match status" value="1"/>
</dbReference>
<feature type="transmembrane region" description="Helical" evidence="5">
    <location>
        <begin position="36"/>
        <end position="56"/>
    </location>
</feature>
<feature type="transmembrane region" description="Helical" evidence="5">
    <location>
        <begin position="92"/>
        <end position="121"/>
    </location>
</feature>
<comment type="subcellular location">
    <subcellularLocation>
        <location evidence="1">Cell membrane</location>
        <topology evidence="1">Multi-pass membrane protein</topology>
    </subcellularLocation>
</comment>
<gene>
    <name evidence="6" type="ORF">CSP5_1182</name>
</gene>
<evidence type="ECO:0000256" key="2">
    <source>
        <dbReference type="ARBA" id="ARBA00022692"/>
    </source>
</evidence>
<evidence type="ECO:0000313" key="7">
    <source>
        <dbReference type="Proteomes" id="UP000195607"/>
    </source>
</evidence>
<sequence>MNPIVRLFRPVNAVMAVIGTVISSLVAIGYSIQYNLFTVAIASLVVFLVLTGGNIMNDVLDSETDKVNHPERPIPTGVISRKSATYIFSGSYIVAVVLAIVFLPLYGTFIALAAIILLIYYETKGKYSGLPGNLTVSALIGLIFLYGGVIFNDPQKTILLFFLAMFSNASRELIKDVQDFDGDVDRKTFPRVHGKGNALNLSTIFIIITLAFSILPYTEKIFGVYYLLAVMLCDIFFVITMITQYRSAKKGQQFSKLSMILGLLSFTIGGLT</sequence>
<dbReference type="CDD" id="cd13961">
    <property type="entry name" value="PT_UbiA_DGGGPS"/>
    <property type="match status" value="1"/>
</dbReference>
<dbReference type="InterPro" id="IPR000537">
    <property type="entry name" value="UbiA_prenyltransferase"/>
</dbReference>
<dbReference type="EMBL" id="LT671858">
    <property type="protein sequence ID" value="SIM66374.1"/>
    <property type="molecule type" value="Genomic_DNA"/>
</dbReference>
<feature type="transmembrane region" description="Helical" evidence="5">
    <location>
        <begin position="198"/>
        <end position="217"/>
    </location>
</feature>
<dbReference type="InterPro" id="IPR050475">
    <property type="entry name" value="Prenyltransferase_related"/>
</dbReference>
<dbReference type="AlphaFoldDB" id="A0A1N5UZR7"/>
<evidence type="ECO:0000256" key="1">
    <source>
        <dbReference type="ARBA" id="ARBA00004651"/>
    </source>
</evidence>
<dbReference type="RefSeq" id="WP_148689852.1">
    <property type="nucleotide sequence ID" value="NZ_LT671858.1"/>
</dbReference>
<dbReference type="Proteomes" id="UP000195607">
    <property type="component" value="Chromosome I"/>
</dbReference>
<evidence type="ECO:0000256" key="3">
    <source>
        <dbReference type="ARBA" id="ARBA00022989"/>
    </source>
</evidence>
<dbReference type="GO" id="GO:0005886">
    <property type="term" value="C:plasma membrane"/>
    <property type="evidence" value="ECO:0007669"/>
    <property type="project" value="UniProtKB-SubCell"/>
</dbReference>
<dbReference type="GO" id="GO:0016765">
    <property type="term" value="F:transferase activity, transferring alkyl or aryl (other than methyl) groups"/>
    <property type="evidence" value="ECO:0007669"/>
    <property type="project" value="InterPro"/>
</dbReference>
<accession>A0A1N5UZR7</accession>
<feature type="transmembrane region" description="Helical" evidence="5">
    <location>
        <begin position="12"/>
        <end position="30"/>
    </location>
</feature>
<evidence type="ECO:0000313" key="6">
    <source>
        <dbReference type="EMBL" id="SIM66374.1"/>
    </source>
</evidence>
<proteinExistence type="predicted"/>
<protein>
    <submittedName>
        <fullName evidence="6">Digeranylgeranylglyceryl phosphate synthase</fullName>
    </submittedName>
</protein>
<feature type="transmembrane region" description="Helical" evidence="5">
    <location>
        <begin position="223"/>
        <end position="242"/>
    </location>
</feature>
<feature type="transmembrane region" description="Helical" evidence="5">
    <location>
        <begin position="133"/>
        <end position="151"/>
    </location>
</feature>
<dbReference type="Gene3D" id="1.10.357.140">
    <property type="entry name" value="UbiA prenyltransferase"/>
    <property type="match status" value="1"/>
</dbReference>
<dbReference type="InterPro" id="IPR044878">
    <property type="entry name" value="UbiA_sf"/>
</dbReference>
<evidence type="ECO:0000256" key="4">
    <source>
        <dbReference type="ARBA" id="ARBA00023136"/>
    </source>
</evidence>
<dbReference type="GeneID" id="41588441"/>
<keyword evidence="3 5" id="KW-1133">Transmembrane helix</keyword>
<reference evidence="6 7" key="1">
    <citation type="submission" date="2016-04" db="EMBL/GenBank/DDBJ databases">
        <authorList>
            <person name="Evans L.H."/>
            <person name="Alamgir A."/>
            <person name="Owens N."/>
            <person name="Weber N.D."/>
            <person name="Virtaneva K."/>
            <person name="Barbian K."/>
            <person name="Babar A."/>
            <person name="Rosenke K."/>
        </authorList>
    </citation>
    <scope>NUCLEOTIDE SEQUENCE [LARGE SCALE GENOMIC DNA]</scope>
    <source>
        <strain evidence="7">S5(T) (JCM 30642 \VKM B-2941)</strain>
    </source>
</reference>
<evidence type="ECO:0000256" key="5">
    <source>
        <dbReference type="SAM" id="Phobius"/>
    </source>
</evidence>
<feature type="transmembrane region" description="Helical" evidence="5">
    <location>
        <begin position="254"/>
        <end position="271"/>
    </location>
</feature>
<dbReference type="Gene3D" id="1.20.120.1780">
    <property type="entry name" value="UbiA prenyltransferase"/>
    <property type="match status" value="1"/>
</dbReference>
<keyword evidence="2 5" id="KW-0812">Transmembrane</keyword>
<name>A0A1N5UZR7_9ARCH</name>
<dbReference type="PANTHER" id="PTHR42723">
    <property type="entry name" value="CHLOROPHYLL SYNTHASE"/>
    <property type="match status" value="1"/>
</dbReference>
<dbReference type="PANTHER" id="PTHR42723:SF1">
    <property type="entry name" value="CHLOROPHYLL SYNTHASE, CHLOROPLASTIC"/>
    <property type="match status" value="1"/>
</dbReference>
<keyword evidence="4 5" id="KW-0472">Membrane</keyword>